<protein>
    <submittedName>
        <fullName evidence="1">Uncharacterized protein</fullName>
    </submittedName>
</protein>
<dbReference type="EMBL" id="BAABKE010000002">
    <property type="protein sequence ID" value="GAA5095465.1"/>
    <property type="molecule type" value="Genomic_DNA"/>
</dbReference>
<gene>
    <name evidence="1" type="ORF">GCM10023338_04870</name>
</gene>
<sequence length="109" mass="12597">MENFNFQITTMPISRPADYYLTCLDGSVFLDFNNINGLIYLVRVSFDGFGCCNLGDESKPLKEVDSIQFIEMFQRQCLEQNTIEGLVKELILINKSIVWQDAIEQYNLI</sequence>
<reference evidence="2" key="1">
    <citation type="journal article" date="2019" name="Int. J. Syst. Evol. Microbiol.">
        <title>The Global Catalogue of Microorganisms (GCM) 10K type strain sequencing project: providing services to taxonomists for standard genome sequencing and annotation.</title>
        <authorList>
            <consortium name="The Broad Institute Genomics Platform"/>
            <consortium name="The Broad Institute Genome Sequencing Center for Infectious Disease"/>
            <person name="Wu L."/>
            <person name="Ma J."/>
        </authorList>
    </citation>
    <scope>NUCLEOTIDE SEQUENCE [LARGE SCALE GENOMIC DNA]</scope>
    <source>
        <strain evidence="2">JCM 18424</strain>
    </source>
</reference>
<comment type="caution">
    <text evidence="1">The sequence shown here is derived from an EMBL/GenBank/DDBJ whole genome shotgun (WGS) entry which is preliminary data.</text>
</comment>
<dbReference type="RefSeq" id="WP_077924596.1">
    <property type="nucleotide sequence ID" value="NZ_BAABKE010000002.1"/>
</dbReference>
<name>A0ABP9MHY6_9GAMM</name>
<dbReference type="Proteomes" id="UP001500631">
    <property type="component" value="Unassembled WGS sequence"/>
</dbReference>
<keyword evidence="2" id="KW-1185">Reference proteome</keyword>
<proteinExistence type="predicted"/>
<evidence type="ECO:0000313" key="1">
    <source>
        <dbReference type="EMBL" id="GAA5095465.1"/>
    </source>
</evidence>
<organism evidence="1 2">
    <name type="scientific">Wohlfahrtiimonas larvae</name>
    <dbReference type="NCBI Taxonomy" id="1157986"/>
    <lineage>
        <taxon>Bacteria</taxon>
        <taxon>Pseudomonadati</taxon>
        <taxon>Pseudomonadota</taxon>
        <taxon>Gammaproteobacteria</taxon>
        <taxon>Cardiobacteriales</taxon>
        <taxon>Ignatzschineriaceae</taxon>
        <taxon>Wohlfahrtiimonas</taxon>
    </lineage>
</organism>
<accession>A0ABP9MHY6</accession>
<evidence type="ECO:0000313" key="2">
    <source>
        <dbReference type="Proteomes" id="UP001500631"/>
    </source>
</evidence>